<dbReference type="AlphaFoldDB" id="B9RG65"/>
<organism evidence="3 4">
    <name type="scientific">Ricinus communis</name>
    <name type="common">Castor bean</name>
    <dbReference type="NCBI Taxonomy" id="3988"/>
    <lineage>
        <taxon>Eukaryota</taxon>
        <taxon>Viridiplantae</taxon>
        <taxon>Streptophyta</taxon>
        <taxon>Embryophyta</taxon>
        <taxon>Tracheophyta</taxon>
        <taxon>Spermatophyta</taxon>
        <taxon>Magnoliopsida</taxon>
        <taxon>eudicotyledons</taxon>
        <taxon>Gunneridae</taxon>
        <taxon>Pentapetalae</taxon>
        <taxon>rosids</taxon>
        <taxon>fabids</taxon>
        <taxon>Malpighiales</taxon>
        <taxon>Euphorbiaceae</taxon>
        <taxon>Acalyphoideae</taxon>
        <taxon>Acalypheae</taxon>
        <taxon>Ricinus</taxon>
    </lineage>
</organism>
<dbReference type="InterPro" id="IPR046848">
    <property type="entry name" value="E_motif"/>
</dbReference>
<dbReference type="InterPro" id="IPR011990">
    <property type="entry name" value="TPR-like_helical_dom_sf"/>
</dbReference>
<dbReference type="EMBL" id="EQ973778">
    <property type="protein sequence ID" value="EEF49520.1"/>
    <property type="molecule type" value="Genomic_DNA"/>
</dbReference>
<dbReference type="Pfam" id="PF01535">
    <property type="entry name" value="PPR"/>
    <property type="match status" value="3"/>
</dbReference>
<dbReference type="FunFam" id="1.25.40.10:FF:000525">
    <property type="entry name" value="Pentatricopeptide (PPR) repeat-containing protein-like"/>
    <property type="match status" value="1"/>
</dbReference>
<dbReference type="Proteomes" id="UP000008311">
    <property type="component" value="Unassembled WGS sequence"/>
</dbReference>
<name>B9RG65_RICCO</name>
<dbReference type="InterPro" id="IPR002885">
    <property type="entry name" value="PPR_rpt"/>
</dbReference>
<dbReference type="InterPro" id="IPR046960">
    <property type="entry name" value="PPR_At4g14850-like_plant"/>
</dbReference>
<dbReference type="PANTHER" id="PTHR47926">
    <property type="entry name" value="PENTATRICOPEPTIDE REPEAT-CONTAINING PROTEIN"/>
    <property type="match status" value="1"/>
</dbReference>
<evidence type="ECO:0000256" key="1">
    <source>
        <dbReference type="ARBA" id="ARBA00022737"/>
    </source>
</evidence>
<evidence type="ECO:0000256" key="2">
    <source>
        <dbReference type="PROSITE-ProRule" id="PRU00708"/>
    </source>
</evidence>
<dbReference type="PROSITE" id="PS51375">
    <property type="entry name" value="PPR"/>
    <property type="match status" value="2"/>
</dbReference>
<reference evidence="4" key="1">
    <citation type="journal article" date="2010" name="Nat. Biotechnol.">
        <title>Draft genome sequence of the oilseed species Ricinus communis.</title>
        <authorList>
            <person name="Chan A.P."/>
            <person name="Crabtree J."/>
            <person name="Zhao Q."/>
            <person name="Lorenzi H."/>
            <person name="Orvis J."/>
            <person name="Puiu D."/>
            <person name="Melake-Berhan A."/>
            <person name="Jones K.M."/>
            <person name="Redman J."/>
            <person name="Chen G."/>
            <person name="Cahoon E.B."/>
            <person name="Gedil M."/>
            <person name="Stanke M."/>
            <person name="Haas B.J."/>
            <person name="Wortman J.R."/>
            <person name="Fraser-Liggett C.M."/>
            <person name="Ravel J."/>
            <person name="Rabinowicz P.D."/>
        </authorList>
    </citation>
    <scope>NUCLEOTIDE SEQUENCE [LARGE SCALE GENOMIC DNA]</scope>
    <source>
        <strain evidence="4">cv. Hale</strain>
    </source>
</reference>
<sequence length="349" mass="39272">MKNVNFGEQIHAHVIKSGWLSSVFVGSALIDLYSKLSFPSDAATVFDEIPVKNTVCANALLSGYIEAKLWYQGVELIKEMPFLSLDYDNFTLSAMLRISAGLSAIEFGKQVHAYLIRKIYDVENDVFMQSSLIEMYGKCGYVGKALQVLNFAGFRPGRKRNKDIVLWTSMLGVYGRNGHFEEVISLFEEMLKEGVRPDGVAYVTVISACGHTGQVQLGIEYFESMSRDFNLTPSPEHYSCVVDLFCRAGELDRAWKLVNEMLTKGHEIHSISMWGAVLSACEEHGNIEFGKLAAREALKLEPQNVGIYVMLSNLYARFGMWDEIDHLRKIMKDRGLKKDVGCSWIEITS</sequence>
<dbReference type="SUPFAM" id="SSF48452">
    <property type="entry name" value="TPR-like"/>
    <property type="match status" value="1"/>
</dbReference>
<feature type="repeat" description="PPR" evidence="2">
    <location>
        <begin position="163"/>
        <end position="197"/>
    </location>
</feature>
<dbReference type="Gene3D" id="1.25.40.10">
    <property type="entry name" value="Tetratricopeptide repeat domain"/>
    <property type="match status" value="2"/>
</dbReference>
<proteinExistence type="predicted"/>
<accession>B9RG65</accession>
<dbReference type="Pfam" id="PF13041">
    <property type="entry name" value="PPR_2"/>
    <property type="match status" value="1"/>
</dbReference>
<dbReference type="GO" id="GO:0009451">
    <property type="term" value="P:RNA modification"/>
    <property type="evidence" value="ECO:0000318"/>
    <property type="project" value="GO_Central"/>
</dbReference>
<dbReference type="InParanoid" id="B9RG65"/>
<protein>
    <submittedName>
        <fullName evidence="3">Pentatricopeptide repeat-containing protein, putative</fullName>
    </submittedName>
</protein>
<feature type="repeat" description="PPR" evidence="2">
    <location>
        <begin position="234"/>
        <end position="268"/>
    </location>
</feature>
<keyword evidence="4" id="KW-1185">Reference proteome</keyword>
<gene>
    <name evidence="3" type="ORF">RCOM_1451760</name>
</gene>
<dbReference type="PANTHER" id="PTHR47926:SF386">
    <property type="entry name" value="PENTATRICOPEPTIDE REPEAT-CONTAINING PROTEIN"/>
    <property type="match status" value="1"/>
</dbReference>
<evidence type="ECO:0000313" key="4">
    <source>
        <dbReference type="Proteomes" id="UP000008311"/>
    </source>
</evidence>
<keyword evidence="1" id="KW-0677">Repeat</keyword>
<dbReference type="Pfam" id="PF12854">
    <property type="entry name" value="PPR_1"/>
    <property type="match status" value="1"/>
</dbReference>
<dbReference type="NCBIfam" id="TIGR00756">
    <property type="entry name" value="PPR"/>
    <property type="match status" value="3"/>
</dbReference>
<dbReference type="GO" id="GO:0003723">
    <property type="term" value="F:RNA binding"/>
    <property type="evidence" value="ECO:0007669"/>
    <property type="project" value="InterPro"/>
</dbReference>
<evidence type="ECO:0000313" key="3">
    <source>
        <dbReference type="EMBL" id="EEF49520.1"/>
    </source>
</evidence>
<dbReference type="Pfam" id="PF20431">
    <property type="entry name" value="E_motif"/>
    <property type="match status" value="1"/>
</dbReference>
<dbReference type="eggNOG" id="KOG4197">
    <property type="taxonomic scope" value="Eukaryota"/>
</dbReference>